<evidence type="ECO:0000259" key="7">
    <source>
        <dbReference type="Pfam" id="PF12697"/>
    </source>
</evidence>
<dbReference type="GO" id="GO:0016787">
    <property type="term" value="F:hydrolase activity"/>
    <property type="evidence" value="ECO:0007669"/>
    <property type="project" value="UniProtKB-KW"/>
</dbReference>
<dbReference type="InterPro" id="IPR052374">
    <property type="entry name" value="SERAC1"/>
</dbReference>
<evidence type="ECO:0000256" key="1">
    <source>
        <dbReference type="ARBA" id="ARBA00004173"/>
    </source>
</evidence>
<dbReference type="GO" id="GO:0016020">
    <property type="term" value="C:membrane"/>
    <property type="evidence" value="ECO:0007669"/>
    <property type="project" value="UniProtKB-SubCell"/>
</dbReference>
<evidence type="ECO:0000256" key="5">
    <source>
        <dbReference type="ARBA" id="ARBA00023128"/>
    </source>
</evidence>
<dbReference type="AlphaFoldDB" id="A0A8K0R518"/>
<dbReference type="PANTHER" id="PTHR48182">
    <property type="entry name" value="PROTEIN SERAC1"/>
    <property type="match status" value="1"/>
</dbReference>
<evidence type="ECO:0000313" key="9">
    <source>
        <dbReference type="Proteomes" id="UP000813461"/>
    </source>
</evidence>
<evidence type="ECO:0000313" key="8">
    <source>
        <dbReference type="EMBL" id="KAH7086933.1"/>
    </source>
</evidence>
<keyword evidence="5" id="KW-0496">Mitochondrion</keyword>
<dbReference type="GO" id="GO:0005783">
    <property type="term" value="C:endoplasmic reticulum"/>
    <property type="evidence" value="ECO:0007669"/>
    <property type="project" value="UniProtKB-SubCell"/>
</dbReference>
<organism evidence="8 9">
    <name type="scientific">Paraphoma chrysanthemicola</name>
    <dbReference type="NCBI Taxonomy" id="798071"/>
    <lineage>
        <taxon>Eukaryota</taxon>
        <taxon>Fungi</taxon>
        <taxon>Dikarya</taxon>
        <taxon>Ascomycota</taxon>
        <taxon>Pezizomycotina</taxon>
        <taxon>Dothideomycetes</taxon>
        <taxon>Pleosporomycetidae</taxon>
        <taxon>Pleosporales</taxon>
        <taxon>Pleosporineae</taxon>
        <taxon>Phaeosphaeriaceae</taxon>
        <taxon>Paraphoma</taxon>
    </lineage>
</organism>
<dbReference type="SUPFAM" id="SSF53474">
    <property type="entry name" value="alpha/beta-Hydrolases"/>
    <property type="match status" value="1"/>
</dbReference>
<gene>
    <name evidence="8" type="ORF">FB567DRAFT_55529</name>
</gene>
<evidence type="ECO:0000256" key="4">
    <source>
        <dbReference type="ARBA" id="ARBA00022824"/>
    </source>
</evidence>
<sequence>MAQLGICSWYEADKAEVDIVFVHGLRGGRESTWTKDGVLWPRDLLAKDVPDSRIIGYGYDSRIVHAETKEVVQGSLEDDAQTLCSQLDELRRTTNTTERPIVTVGHSMGGLVLAQVVYGGDKVASGNSLRSISDKIVGMLFLGTPFHGSPTAPWGETIRRLWDIIGRDSDRNTLKSLAKDSQLLKPLRDGWPQVIQKRGQTKDAKIAVSYCFEKLKTGFVVIVPRDNAHFPGVGGEPIPMRTNHVDICKFNDPDEDQHYKIVKEEIKKLIAASAPEEGLKQGGNSYRIDNTGTIVNLNQGGTQTIPNQVNHFYSGKPGP</sequence>
<dbReference type="Gene3D" id="3.40.50.1820">
    <property type="entry name" value="alpha/beta hydrolase"/>
    <property type="match status" value="1"/>
</dbReference>
<accession>A0A8K0R518</accession>
<dbReference type="EMBL" id="JAGMVJ010000010">
    <property type="protein sequence ID" value="KAH7086933.1"/>
    <property type="molecule type" value="Genomic_DNA"/>
</dbReference>
<name>A0A8K0R518_9PLEO</name>
<dbReference type="InterPro" id="IPR029058">
    <property type="entry name" value="AB_hydrolase_fold"/>
</dbReference>
<keyword evidence="4" id="KW-0256">Endoplasmic reticulum</keyword>
<dbReference type="Pfam" id="PF12697">
    <property type="entry name" value="Abhydrolase_6"/>
    <property type="match status" value="1"/>
</dbReference>
<proteinExistence type="predicted"/>
<dbReference type="OrthoDB" id="427518at2759"/>
<keyword evidence="9" id="KW-1185">Reference proteome</keyword>
<evidence type="ECO:0000256" key="3">
    <source>
        <dbReference type="ARBA" id="ARBA00004370"/>
    </source>
</evidence>
<dbReference type="InterPro" id="IPR000073">
    <property type="entry name" value="AB_hydrolase_1"/>
</dbReference>
<dbReference type="GO" id="GO:0005739">
    <property type="term" value="C:mitochondrion"/>
    <property type="evidence" value="ECO:0007669"/>
    <property type="project" value="UniProtKB-SubCell"/>
</dbReference>
<keyword evidence="6" id="KW-0472">Membrane</keyword>
<feature type="domain" description="AB hydrolase-1" evidence="7">
    <location>
        <begin position="19"/>
        <end position="172"/>
    </location>
</feature>
<reference evidence="8" key="1">
    <citation type="journal article" date="2021" name="Nat. Commun.">
        <title>Genetic determinants of endophytism in the Arabidopsis root mycobiome.</title>
        <authorList>
            <person name="Mesny F."/>
            <person name="Miyauchi S."/>
            <person name="Thiergart T."/>
            <person name="Pickel B."/>
            <person name="Atanasova L."/>
            <person name="Karlsson M."/>
            <person name="Huettel B."/>
            <person name="Barry K.W."/>
            <person name="Haridas S."/>
            <person name="Chen C."/>
            <person name="Bauer D."/>
            <person name="Andreopoulos W."/>
            <person name="Pangilinan J."/>
            <person name="LaButti K."/>
            <person name="Riley R."/>
            <person name="Lipzen A."/>
            <person name="Clum A."/>
            <person name="Drula E."/>
            <person name="Henrissat B."/>
            <person name="Kohler A."/>
            <person name="Grigoriev I.V."/>
            <person name="Martin F.M."/>
            <person name="Hacquard S."/>
        </authorList>
    </citation>
    <scope>NUCLEOTIDE SEQUENCE</scope>
    <source>
        <strain evidence="8">MPI-SDFR-AT-0120</strain>
    </source>
</reference>
<comment type="caution">
    <text evidence="8">The sequence shown here is derived from an EMBL/GenBank/DDBJ whole genome shotgun (WGS) entry which is preliminary data.</text>
</comment>
<evidence type="ECO:0000256" key="2">
    <source>
        <dbReference type="ARBA" id="ARBA00004240"/>
    </source>
</evidence>
<evidence type="ECO:0000256" key="6">
    <source>
        <dbReference type="ARBA" id="ARBA00023136"/>
    </source>
</evidence>
<protein>
    <submittedName>
        <fullName evidence="8">Alpha/Beta hydrolase protein</fullName>
    </submittedName>
</protein>
<comment type="subcellular location">
    <subcellularLocation>
        <location evidence="2">Endoplasmic reticulum</location>
    </subcellularLocation>
    <subcellularLocation>
        <location evidence="3">Membrane</location>
    </subcellularLocation>
    <subcellularLocation>
        <location evidence="1">Mitochondrion</location>
    </subcellularLocation>
</comment>
<dbReference type="PANTHER" id="PTHR48182:SF2">
    <property type="entry name" value="PROTEIN SERAC1"/>
    <property type="match status" value="1"/>
</dbReference>
<dbReference type="Proteomes" id="UP000813461">
    <property type="component" value="Unassembled WGS sequence"/>
</dbReference>
<keyword evidence="8" id="KW-0378">Hydrolase</keyword>